<dbReference type="GO" id="GO:0005634">
    <property type="term" value="C:nucleus"/>
    <property type="evidence" value="ECO:0007669"/>
    <property type="project" value="TreeGrafter"/>
</dbReference>
<dbReference type="PANTHER" id="PTHR15615">
    <property type="match status" value="1"/>
</dbReference>
<dbReference type="PANTHER" id="PTHR15615:SF108">
    <property type="entry name" value="PROTEIN CNPPD1"/>
    <property type="match status" value="1"/>
</dbReference>
<name>A0A4Y7PJS7_9AGAM</name>
<gene>
    <name evidence="2" type="ORF">BD410DRAFT_817001</name>
</gene>
<dbReference type="CDD" id="cd20557">
    <property type="entry name" value="CYCLIN_ScPCL1-like"/>
    <property type="match status" value="1"/>
</dbReference>
<accession>A0A4Y7PJS7</accession>
<dbReference type="InterPro" id="IPR036915">
    <property type="entry name" value="Cyclin-like_sf"/>
</dbReference>
<feature type="domain" description="Cyclin N-terminal" evidence="1">
    <location>
        <begin position="51"/>
        <end position="146"/>
    </location>
</feature>
<protein>
    <recommendedName>
        <fullName evidence="1">Cyclin N-terminal domain-containing protein</fullName>
    </recommendedName>
</protein>
<keyword evidence="3" id="KW-1185">Reference proteome</keyword>
<evidence type="ECO:0000313" key="3">
    <source>
        <dbReference type="Proteomes" id="UP000294933"/>
    </source>
</evidence>
<dbReference type="STRING" id="50990.A0A4Y7PJS7"/>
<dbReference type="VEuPathDB" id="FungiDB:BD410DRAFT_817001"/>
<organism evidence="2 3">
    <name type="scientific">Rickenella mellea</name>
    <dbReference type="NCBI Taxonomy" id="50990"/>
    <lineage>
        <taxon>Eukaryota</taxon>
        <taxon>Fungi</taxon>
        <taxon>Dikarya</taxon>
        <taxon>Basidiomycota</taxon>
        <taxon>Agaricomycotina</taxon>
        <taxon>Agaricomycetes</taxon>
        <taxon>Hymenochaetales</taxon>
        <taxon>Rickenellaceae</taxon>
        <taxon>Rickenella</taxon>
    </lineage>
</organism>
<evidence type="ECO:0000313" key="2">
    <source>
        <dbReference type="EMBL" id="TDL15316.1"/>
    </source>
</evidence>
<sequence length="166" mass="19210">MNRSNLQRDPFYGYEQDAKMCARFISHFFSCPEVLPQPPPNLMFSPPTTPPSLTHFIAYALHRTRLHPSVLSLALALLHRLKARFPAARGSSGHRLFLSSYMIASKVICDDTYSHKSWAVVGQGMFAVREVKQMEREMCSYLEWQLHMPQQEFEEKLRNTYSHPPP</sequence>
<dbReference type="GO" id="GO:0000307">
    <property type="term" value="C:cyclin-dependent protein kinase holoenzyme complex"/>
    <property type="evidence" value="ECO:0007669"/>
    <property type="project" value="TreeGrafter"/>
</dbReference>
<dbReference type="Gene3D" id="1.10.472.10">
    <property type="entry name" value="Cyclin-like"/>
    <property type="match status" value="1"/>
</dbReference>
<reference evidence="2 3" key="1">
    <citation type="submission" date="2018-06" db="EMBL/GenBank/DDBJ databases">
        <title>A transcriptomic atlas of mushroom development highlights an independent origin of complex multicellularity.</title>
        <authorList>
            <consortium name="DOE Joint Genome Institute"/>
            <person name="Krizsan K."/>
            <person name="Almasi E."/>
            <person name="Merenyi Z."/>
            <person name="Sahu N."/>
            <person name="Viragh M."/>
            <person name="Koszo T."/>
            <person name="Mondo S."/>
            <person name="Kiss B."/>
            <person name="Balint B."/>
            <person name="Kues U."/>
            <person name="Barry K."/>
            <person name="Hegedus J.C."/>
            <person name="Henrissat B."/>
            <person name="Johnson J."/>
            <person name="Lipzen A."/>
            <person name="Ohm R."/>
            <person name="Nagy I."/>
            <person name="Pangilinan J."/>
            <person name="Yan J."/>
            <person name="Xiong Y."/>
            <person name="Grigoriev I.V."/>
            <person name="Hibbett D.S."/>
            <person name="Nagy L.G."/>
        </authorList>
    </citation>
    <scope>NUCLEOTIDE SEQUENCE [LARGE SCALE GENOMIC DNA]</scope>
    <source>
        <strain evidence="2 3">SZMC22713</strain>
    </source>
</reference>
<dbReference type="SUPFAM" id="SSF47954">
    <property type="entry name" value="Cyclin-like"/>
    <property type="match status" value="1"/>
</dbReference>
<evidence type="ECO:0000259" key="1">
    <source>
        <dbReference type="Pfam" id="PF00134"/>
    </source>
</evidence>
<dbReference type="Pfam" id="PF00134">
    <property type="entry name" value="Cyclin_N"/>
    <property type="match status" value="1"/>
</dbReference>
<dbReference type="EMBL" id="ML170280">
    <property type="protein sequence ID" value="TDL15316.1"/>
    <property type="molecule type" value="Genomic_DNA"/>
</dbReference>
<dbReference type="InterPro" id="IPR006671">
    <property type="entry name" value="Cyclin_N"/>
</dbReference>
<dbReference type="Proteomes" id="UP000294933">
    <property type="component" value="Unassembled WGS sequence"/>
</dbReference>
<dbReference type="AlphaFoldDB" id="A0A4Y7PJS7"/>
<dbReference type="InterPro" id="IPR013922">
    <property type="entry name" value="Cyclin_PHO80-like"/>
</dbReference>
<dbReference type="GO" id="GO:0019901">
    <property type="term" value="F:protein kinase binding"/>
    <property type="evidence" value="ECO:0007669"/>
    <property type="project" value="InterPro"/>
</dbReference>
<dbReference type="OrthoDB" id="244495at2759"/>
<proteinExistence type="predicted"/>
<dbReference type="GO" id="GO:0016538">
    <property type="term" value="F:cyclin-dependent protein serine/threonine kinase regulator activity"/>
    <property type="evidence" value="ECO:0007669"/>
    <property type="project" value="TreeGrafter"/>
</dbReference>